<feature type="domain" description="Cobalamin biosynthesis precorrin-8X methylmutase CobH/CbiC" evidence="5">
    <location>
        <begin position="12"/>
        <end position="213"/>
    </location>
</feature>
<dbReference type="OrthoDB" id="9780708at2"/>
<protein>
    <submittedName>
        <fullName evidence="6">Precorrin-8X methylmutase</fullName>
        <ecNumber evidence="6">5.4.99.61</ecNumber>
    </submittedName>
</protein>
<keyword evidence="3" id="KW-0169">Cobalamin biosynthesis</keyword>
<accession>A0A2N5XVV6</accession>
<dbReference type="Pfam" id="PF02570">
    <property type="entry name" value="CbiC"/>
    <property type="match status" value="1"/>
</dbReference>
<evidence type="ECO:0000256" key="3">
    <source>
        <dbReference type="ARBA" id="ARBA00022573"/>
    </source>
</evidence>
<gene>
    <name evidence="6" type="primary">cobH</name>
    <name evidence="6" type="ORF">C0081_03325</name>
</gene>
<dbReference type="EC" id="5.4.99.61" evidence="6"/>
<dbReference type="UniPathway" id="UPA00148"/>
<evidence type="ECO:0000256" key="1">
    <source>
        <dbReference type="ARBA" id="ARBA00004953"/>
    </source>
</evidence>
<comment type="caution">
    <text evidence="6">The sequence shown here is derived from an EMBL/GenBank/DDBJ whole genome shotgun (WGS) entry which is preliminary data.</text>
</comment>
<dbReference type="Proteomes" id="UP000234881">
    <property type="component" value="Unassembled WGS sequence"/>
</dbReference>
<dbReference type="Gene3D" id="3.40.50.10230">
    <property type="entry name" value="Cobalamin biosynthesis CobH/CbiC, precorrin-8X methylmutase"/>
    <property type="match status" value="1"/>
</dbReference>
<evidence type="ECO:0000313" key="6">
    <source>
        <dbReference type="EMBL" id="PLW78629.1"/>
    </source>
</evidence>
<dbReference type="InterPro" id="IPR003722">
    <property type="entry name" value="Cbl_synth_CobH/CbiC"/>
</dbReference>
<evidence type="ECO:0000256" key="4">
    <source>
        <dbReference type="ARBA" id="ARBA00023235"/>
    </source>
</evidence>
<name>A0A2N5XVV6_9HYPH</name>
<dbReference type="RefSeq" id="WP_101532394.1">
    <property type="nucleotide sequence ID" value="NZ_JBFHIU010000094.1"/>
</dbReference>
<keyword evidence="7" id="KW-1185">Reference proteome</keyword>
<comment type="pathway">
    <text evidence="1">Cofactor biosynthesis; adenosylcobalamin biosynthesis.</text>
</comment>
<comment type="similarity">
    <text evidence="2">Belongs to the CobH/CbiC family.</text>
</comment>
<organism evidence="6 7">
    <name type="scientific">Cohaesibacter celericrescens</name>
    <dbReference type="NCBI Taxonomy" id="2067669"/>
    <lineage>
        <taxon>Bacteria</taxon>
        <taxon>Pseudomonadati</taxon>
        <taxon>Pseudomonadota</taxon>
        <taxon>Alphaproteobacteria</taxon>
        <taxon>Hyphomicrobiales</taxon>
        <taxon>Cohaesibacteraceae</taxon>
    </lineage>
</organism>
<evidence type="ECO:0000313" key="7">
    <source>
        <dbReference type="Proteomes" id="UP000234881"/>
    </source>
</evidence>
<evidence type="ECO:0000256" key="2">
    <source>
        <dbReference type="ARBA" id="ARBA00009774"/>
    </source>
</evidence>
<dbReference type="SUPFAM" id="SSF63965">
    <property type="entry name" value="Precorrin-8X methylmutase CbiC/CobH"/>
    <property type="match status" value="1"/>
</dbReference>
<keyword evidence="4 6" id="KW-0413">Isomerase</keyword>
<dbReference type="GO" id="GO:0009236">
    <property type="term" value="P:cobalamin biosynthetic process"/>
    <property type="evidence" value="ECO:0007669"/>
    <property type="project" value="UniProtKB-UniPathway"/>
</dbReference>
<reference evidence="6 7" key="1">
    <citation type="submission" date="2018-01" db="EMBL/GenBank/DDBJ databases">
        <title>The draft genome sequence of Cohaesibacter sp. H1304.</title>
        <authorList>
            <person name="Wang N.-N."/>
            <person name="Du Z.-J."/>
        </authorList>
    </citation>
    <scope>NUCLEOTIDE SEQUENCE [LARGE SCALE GENOMIC DNA]</scope>
    <source>
        <strain evidence="6 7">H1304</strain>
    </source>
</reference>
<dbReference type="PANTHER" id="PTHR43588:SF1">
    <property type="entry name" value="COBALT-PRECORRIN-8 METHYLMUTASE"/>
    <property type="match status" value="1"/>
</dbReference>
<dbReference type="EMBL" id="PKUQ01000002">
    <property type="protein sequence ID" value="PLW78629.1"/>
    <property type="molecule type" value="Genomic_DNA"/>
</dbReference>
<proteinExistence type="inferred from homology"/>
<dbReference type="PANTHER" id="PTHR43588">
    <property type="entry name" value="COBALT-PRECORRIN-8 METHYLMUTASE"/>
    <property type="match status" value="1"/>
</dbReference>
<dbReference type="GO" id="GO:0016993">
    <property type="term" value="F:precorrin-8X methylmutase activity"/>
    <property type="evidence" value="ECO:0007669"/>
    <property type="project" value="UniProtKB-EC"/>
</dbReference>
<dbReference type="AlphaFoldDB" id="A0A2N5XVV6"/>
<sequence>MAFDYEKDPAAIYAKSFQIIRSESAESLAQIPESVEPLAVRLMHAVGMTDLVPDLRFSTRCMAAGIAAIQQGNPILVDTQMVAGGITRRFLSVDHGGAGNDVLVTLNDPLVPHLAAEIGTTRTAAAMELWRPHLDGAVVAIGNAPTALFRLLEMIRDGESKPALVLGFPVGFVGAAESKQCLVDEADALDLDYVALLGRRGGTPLASAAVNALSIAALGKGDQPADPKPNERNR</sequence>
<dbReference type="InterPro" id="IPR036588">
    <property type="entry name" value="CobH/CbiC_sf"/>
</dbReference>
<evidence type="ECO:0000259" key="5">
    <source>
        <dbReference type="Pfam" id="PF02570"/>
    </source>
</evidence>